<proteinExistence type="predicted"/>
<name>A0A5B1LEE8_9ACTN</name>
<evidence type="ECO:0000313" key="1">
    <source>
        <dbReference type="EMBL" id="KAA1419083.1"/>
    </source>
</evidence>
<evidence type="ECO:0000313" key="2">
    <source>
        <dbReference type="Proteomes" id="UP000325003"/>
    </source>
</evidence>
<dbReference type="AlphaFoldDB" id="A0A5B1LEE8"/>
<organism evidence="1 2">
    <name type="scientific">Nocardioides humilatus</name>
    <dbReference type="NCBI Taxonomy" id="2607660"/>
    <lineage>
        <taxon>Bacteria</taxon>
        <taxon>Bacillati</taxon>
        <taxon>Actinomycetota</taxon>
        <taxon>Actinomycetes</taxon>
        <taxon>Propionibacteriales</taxon>
        <taxon>Nocardioidaceae</taxon>
        <taxon>Nocardioides</taxon>
    </lineage>
</organism>
<accession>A0A5B1LEE8</accession>
<comment type="caution">
    <text evidence="1">The sequence shown here is derived from an EMBL/GenBank/DDBJ whole genome shotgun (WGS) entry which is preliminary data.</text>
</comment>
<gene>
    <name evidence="1" type="ORF">F0U44_11520</name>
</gene>
<reference evidence="1 2" key="2">
    <citation type="submission" date="2019-09" db="EMBL/GenBank/DDBJ databases">
        <authorList>
            <person name="Jin C."/>
        </authorList>
    </citation>
    <scope>NUCLEOTIDE SEQUENCE [LARGE SCALE GENOMIC DNA]</scope>
    <source>
        <strain evidence="1 2">BN130099</strain>
    </source>
</reference>
<keyword evidence="2" id="KW-1185">Reference proteome</keyword>
<reference evidence="1 2" key="1">
    <citation type="submission" date="2019-09" db="EMBL/GenBank/DDBJ databases">
        <title>Nocardioides panacisoli sp. nov., isolated from the soil of a ginseng field.</title>
        <authorList>
            <person name="Cho C."/>
        </authorList>
    </citation>
    <scope>NUCLEOTIDE SEQUENCE [LARGE SCALE GENOMIC DNA]</scope>
    <source>
        <strain evidence="1 2">BN130099</strain>
    </source>
</reference>
<dbReference type="EMBL" id="VUJV01000003">
    <property type="protein sequence ID" value="KAA1419083.1"/>
    <property type="molecule type" value="Genomic_DNA"/>
</dbReference>
<dbReference type="Proteomes" id="UP000325003">
    <property type="component" value="Unassembled WGS sequence"/>
</dbReference>
<protein>
    <submittedName>
        <fullName evidence="1">Uncharacterized protein</fullName>
    </submittedName>
</protein>
<sequence length="59" mass="6287">MWWFVAVGAVVAFLVFCALYAEFGPGVGKKGRDSKGDTNANYGVITAISNGRRNQTSGM</sequence>
<dbReference type="RefSeq" id="WP_149728418.1">
    <property type="nucleotide sequence ID" value="NZ_VUJV01000003.1"/>
</dbReference>